<comment type="function">
    <text evidence="12">Component of the cytochrome c oxidase, the last enzyme in the mitochondrial electron transport chain which drives oxidative phosphorylation.</text>
</comment>
<dbReference type="OrthoDB" id="2317211at2759"/>
<comment type="similarity">
    <text evidence="3 12">Belongs to the fungal cytochrome c oxidase subunit 7a family.</text>
</comment>
<sequence>MAIAPITGMLRKGLILDLSVAFGFGSAAGYAWWYGYHVPAVRHRDQYYAKLEEQRAANAAA</sequence>
<comment type="pathway">
    <text evidence="2 12">Energy metabolism; oxidative phosphorylation.</text>
</comment>
<gene>
    <name evidence="14" type="ORF">M430DRAFT_41786</name>
</gene>
<organism evidence="14 15">
    <name type="scientific">Amorphotheca resinae ATCC 22711</name>
    <dbReference type="NCBI Taxonomy" id="857342"/>
    <lineage>
        <taxon>Eukaryota</taxon>
        <taxon>Fungi</taxon>
        <taxon>Dikarya</taxon>
        <taxon>Ascomycota</taxon>
        <taxon>Pezizomycotina</taxon>
        <taxon>Leotiomycetes</taxon>
        <taxon>Helotiales</taxon>
        <taxon>Amorphothecaceae</taxon>
        <taxon>Amorphotheca</taxon>
    </lineage>
</organism>
<comment type="subcellular location">
    <subcellularLocation>
        <location evidence="1">Mitochondrion inner membrane</location>
        <topology evidence="1">Single-pass membrane protein</topology>
    </subcellularLocation>
</comment>
<dbReference type="EMBL" id="KZ679010">
    <property type="protein sequence ID" value="PSS20478.1"/>
    <property type="molecule type" value="Genomic_DNA"/>
</dbReference>
<protein>
    <recommendedName>
        <fullName evidence="4 12">Cytochrome c oxidase subunit 9, mitochondrial</fullName>
    </recommendedName>
    <alternativeName>
        <fullName evidence="11 12">Cytochrome c oxidase polypeptide VIIA</fullName>
    </alternativeName>
</protein>
<keyword evidence="6 12" id="KW-0999">Mitochondrion inner membrane</keyword>
<dbReference type="GeneID" id="36575588"/>
<accession>A0A2T3B4C6</accession>
<dbReference type="GO" id="GO:0005743">
    <property type="term" value="C:mitochondrial inner membrane"/>
    <property type="evidence" value="ECO:0007669"/>
    <property type="project" value="UniProtKB-SubCell"/>
</dbReference>
<keyword evidence="7 13" id="KW-1133">Transmembrane helix</keyword>
<evidence type="ECO:0000256" key="7">
    <source>
        <dbReference type="ARBA" id="ARBA00022989"/>
    </source>
</evidence>
<evidence type="ECO:0000256" key="2">
    <source>
        <dbReference type="ARBA" id="ARBA00004673"/>
    </source>
</evidence>
<dbReference type="RefSeq" id="XP_024721748.1">
    <property type="nucleotide sequence ID" value="XM_024867507.1"/>
</dbReference>
<dbReference type="PANTHER" id="PTHR28264">
    <property type="entry name" value="CYTOCHROME C OXIDASE SUBUNIT 7A"/>
    <property type="match status" value="1"/>
</dbReference>
<evidence type="ECO:0000313" key="14">
    <source>
        <dbReference type="EMBL" id="PSS20478.1"/>
    </source>
</evidence>
<keyword evidence="8 12" id="KW-0560">Oxidoreductase</keyword>
<keyword evidence="5 13" id="KW-0812">Transmembrane</keyword>
<evidence type="ECO:0000256" key="11">
    <source>
        <dbReference type="ARBA" id="ARBA00031091"/>
    </source>
</evidence>
<evidence type="ECO:0000256" key="1">
    <source>
        <dbReference type="ARBA" id="ARBA00004434"/>
    </source>
</evidence>
<evidence type="ECO:0000313" key="15">
    <source>
        <dbReference type="Proteomes" id="UP000241818"/>
    </source>
</evidence>
<evidence type="ECO:0000256" key="8">
    <source>
        <dbReference type="ARBA" id="ARBA00023002"/>
    </source>
</evidence>
<evidence type="ECO:0000256" key="5">
    <source>
        <dbReference type="ARBA" id="ARBA00022692"/>
    </source>
</evidence>
<dbReference type="AlphaFoldDB" id="A0A2T3B4C6"/>
<evidence type="ECO:0000256" key="10">
    <source>
        <dbReference type="ARBA" id="ARBA00023136"/>
    </source>
</evidence>
<keyword evidence="15" id="KW-1185">Reference proteome</keyword>
<dbReference type="FunCoup" id="A0A2T3B4C6">
    <property type="interactions" value="76"/>
</dbReference>
<proteinExistence type="inferred from homology"/>
<feature type="transmembrane region" description="Helical" evidence="13">
    <location>
        <begin position="14"/>
        <end position="33"/>
    </location>
</feature>
<dbReference type="CDD" id="cd22888">
    <property type="entry name" value="CcO_VIIa_fungal"/>
    <property type="match status" value="1"/>
</dbReference>
<evidence type="ECO:0000256" key="4">
    <source>
        <dbReference type="ARBA" id="ARBA00016081"/>
    </source>
</evidence>
<evidence type="ECO:0000256" key="6">
    <source>
        <dbReference type="ARBA" id="ARBA00022792"/>
    </source>
</evidence>
<dbReference type="UniPathway" id="UPA00705"/>
<dbReference type="GO" id="GO:0004129">
    <property type="term" value="F:cytochrome-c oxidase activity"/>
    <property type="evidence" value="ECO:0007669"/>
    <property type="project" value="TreeGrafter"/>
</dbReference>
<keyword evidence="9 12" id="KW-0496">Mitochondrion</keyword>
<evidence type="ECO:0000256" key="3">
    <source>
        <dbReference type="ARBA" id="ARBA00008862"/>
    </source>
</evidence>
<reference evidence="14 15" key="1">
    <citation type="journal article" date="2018" name="New Phytol.">
        <title>Comparative genomics and transcriptomics depict ericoid mycorrhizal fungi as versatile saprotrophs and plant mutualists.</title>
        <authorList>
            <person name="Martino E."/>
            <person name="Morin E."/>
            <person name="Grelet G.A."/>
            <person name="Kuo A."/>
            <person name="Kohler A."/>
            <person name="Daghino S."/>
            <person name="Barry K.W."/>
            <person name="Cichocki N."/>
            <person name="Clum A."/>
            <person name="Dockter R.B."/>
            <person name="Hainaut M."/>
            <person name="Kuo R.C."/>
            <person name="LaButti K."/>
            <person name="Lindahl B.D."/>
            <person name="Lindquist E.A."/>
            <person name="Lipzen A."/>
            <person name="Khouja H.R."/>
            <person name="Magnuson J."/>
            <person name="Murat C."/>
            <person name="Ohm R.A."/>
            <person name="Singer S.W."/>
            <person name="Spatafora J.W."/>
            <person name="Wang M."/>
            <person name="Veneault-Fourrey C."/>
            <person name="Henrissat B."/>
            <person name="Grigoriev I.V."/>
            <person name="Martin F.M."/>
            <person name="Perotto S."/>
        </authorList>
    </citation>
    <scope>NUCLEOTIDE SEQUENCE [LARGE SCALE GENOMIC DNA]</scope>
    <source>
        <strain evidence="14 15">ATCC 22711</strain>
    </source>
</reference>
<dbReference type="GO" id="GO:0006123">
    <property type="term" value="P:mitochondrial electron transport, cytochrome c to oxygen"/>
    <property type="evidence" value="ECO:0007669"/>
    <property type="project" value="InterPro"/>
</dbReference>
<evidence type="ECO:0000256" key="12">
    <source>
        <dbReference type="PIRNR" id="PIRNR000283"/>
    </source>
</evidence>
<keyword evidence="10 12" id="KW-0472">Membrane</keyword>
<dbReference type="InterPro" id="IPR014368">
    <property type="entry name" value="Cyt_c_oxidase_su7a_fun"/>
</dbReference>
<dbReference type="PIRSF" id="PIRSF000283">
    <property type="entry name" value="COX9"/>
    <property type="match status" value="1"/>
</dbReference>
<dbReference type="GO" id="GO:0016491">
    <property type="term" value="F:oxidoreductase activity"/>
    <property type="evidence" value="ECO:0007669"/>
    <property type="project" value="UniProtKB-KW"/>
</dbReference>
<dbReference type="Proteomes" id="UP000241818">
    <property type="component" value="Unassembled WGS sequence"/>
</dbReference>
<evidence type="ECO:0000256" key="9">
    <source>
        <dbReference type="ARBA" id="ARBA00023128"/>
    </source>
</evidence>
<dbReference type="STRING" id="857342.A0A2T3B4C6"/>
<dbReference type="PANTHER" id="PTHR28264:SF1">
    <property type="entry name" value="CYTOCHROME C OXIDASE SUBUNIT 6C"/>
    <property type="match status" value="1"/>
</dbReference>
<evidence type="ECO:0000256" key="13">
    <source>
        <dbReference type="SAM" id="Phobius"/>
    </source>
</evidence>
<dbReference type="InParanoid" id="A0A2T3B4C6"/>
<name>A0A2T3B4C6_AMORE</name>